<reference evidence="2 3" key="1">
    <citation type="submission" date="2017-08" db="EMBL/GenBank/DDBJ databases">
        <title>Harnessing the power of phylogenomics to disentangle the directionality and signatures of interkingdom host jumping in the parasitic fungal genus Tolypocladium.</title>
        <authorList>
            <person name="Quandt C.A."/>
            <person name="Patterson W."/>
            <person name="Spatafora J.W."/>
        </authorList>
    </citation>
    <scope>NUCLEOTIDE SEQUENCE [LARGE SCALE GENOMIC DNA]</scope>
    <source>
        <strain evidence="2 3">CBS 113982</strain>
    </source>
</reference>
<feature type="signal peptide" evidence="1">
    <location>
        <begin position="1"/>
        <end position="15"/>
    </location>
</feature>
<dbReference type="Proteomes" id="UP000236621">
    <property type="component" value="Unassembled WGS sequence"/>
</dbReference>
<gene>
    <name evidence="2" type="ORF">TCAP_05560</name>
</gene>
<organism evidence="2 3">
    <name type="scientific">Tolypocladium capitatum</name>
    <dbReference type="NCBI Taxonomy" id="45235"/>
    <lineage>
        <taxon>Eukaryota</taxon>
        <taxon>Fungi</taxon>
        <taxon>Dikarya</taxon>
        <taxon>Ascomycota</taxon>
        <taxon>Pezizomycotina</taxon>
        <taxon>Sordariomycetes</taxon>
        <taxon>Hypocreomycetidae</taxon>
        <taxon>Hypocreales</taxon>
        <taxon>Ophiocordycipitaceae</taxon>
        <taxon>Tolypocladium</taxon>
    </lineage>
</organism>
<proteinExistence type="predicted"/>
<evidence type="ECO:0000256" key="1">
    <source>
        <dbReference type="SAM" id="SignalP"/>
    </source>
</evidence>
<dbReference type="PANTHER" id="PTHR35605:SF1">
    <property type="entry name" value="ECP2 EFFECTOR PROTEIN DOMAIN-CONTAINING PROTEIN-RELATED"/>
    <property type="match status" value="1"/>
</dbReference>
<dbReference type="OrthoDB" id="3552888at2759"/>
<dbReference type="EMBL" id="NRSZ01000876">
    <property type="protein sequence ID" value="PNY24504.1"/>
    <property type="molecule type" value="Genomic_DNA"/>
</dbReference>
<comment type="caution">
    <text evidence="2">The sequence shown here is derived from an EMBL/GenBank/DDBJ whole genome shotgun (WGS) entry which is preliminary data.</text>
</comment>
<keyword evidence="3" id="KW-1185">Reference proteome</keyword>
<evidence type="ECO:0000313" key="3">
    <source>
        <dbReference type="Proteomes" id="UP000236621"/>
    </source>
</evidence>
<protein>
    <recommendedName>
        <fullName evidence="4">Secreted protein</fullName>
    </recommendedName>
</protein>
<evidence type="ECO:0000313" key="2">
    <source>
        <dbReference type="EMBL" id="PNY24504.1"/>
    </source>
</evidence>
<name>A0A2K3QAJ8_9HYPO</name>
<dbReference type="AlphaFoldDB" id="A0A2K3QAJ8"/>
<sequence length="199" mass="21936">MRSILLYILLAVVRAAPSPSHVDIVPIPGATVVPQFWDVQAFLDGPTLILNGTVQDIHKQLLEINPNYDTDFNHTAVATGDLEKRTDFTGSKVICSRAIFGHLNYGAYKDSLTYLGKHPGRPHMPPGPRACSRVSCSYNTGVYICNDTPTDKYLISWGSVVDGLQYIWAKCVAGILVDMQGGQVFHSTNWNVILRETNC</sequence>
<evidence type="ECO:0008006" key="4">
    <source>
        <dbReference type="Google" id="ProtNLM"/>
    </source>
</evidence>
<feature type="chain" id="PRO_5014441644" description="Secreted protein" evidence="1">
    <location>
        <begin position="16"/>
        <end position="199"/>
    </location>
</feature>
<keyword evidence="1" id="KW-0732">Signal</keyword>
<dbReference type="STRING" id="45235.A0A2K3QAJ8"/>
<accession>A0A2K3QAJ8</accession>
<dbReference type="PANTHER" id="PTHR35605">
    <property type="entry name" value="ECP2 EFFECTOR PROTEIN DOMAIN-CONTAINING PROTEIN-RELATED"/>
    <property type="match status" value="1"/>
</dbReference>